<evidence type="ECO:0000313" key="3">
    <source>
        <dbReference type="Proteomes" id="UP001139722"/>
    </source>
</evidence>
<feature type="compositionally biased region" description="Low complexity" evidence="1">
    <location>
        <begin position="548"/>
        <end position="557"/>
    </location>
</feature>
<gene>
    <name evidence="2" type="ORF">BJ978_002305</name>
</gene>
<proteinExistence type="predicted"/>
<evidence type="ECO:0008006" key="4">
    <source>
        <dbReference type="Google" id="ProtNLM"/>
    </source>
</evidence>
<comment type="caution">
    <text evidence="2">The sequence shown here is derived from an EMBL/GenBank/DDBJ whole genome shotgun (WGS) entry which is preliminary data.</text>
</comment>
<protein>
    <recommendedName>
        <fullName evidence="4">Primosomal protein</fullName>
    </recommendedName>
</protein>
<evidence type="ECO:0000256" key="1">
    <source>
        <dbReference type="SAM" id="MobiDB-lite"/>
    </source>
</evidence>
<name>A0A9X2H802_9MICO</name>
<reference evidence="2" key="1">
    <citation type="submission" date="2022-06" db="EMBL/GenBank/DDBJ databases">
        <title>Sequencing the genomes of 1000 actinobacteria strains.</title>
        <authorList>
            <person name="Klenk H.-P."/>
        </authorList>
    </citation>
    <scope>NUCLEOTIDE SEQUENCE</scope>
    <source>
        <strain evidence="2">DSM 22016</strain>
    </source>
</reference>
<accession>A0A9X2H802</accession>
<feature type="region of interest" description="Disordered" evidence="1">
    <location>
        <begin position="548"/>
        <end position="596"/>
    </location>
</feature>
<feature type="region of interest" description="Disordered" evidence="1">
    <location>
        <begin position="1"/>
        <end position="299"/>
    </location>
</feature>
<evidence type="ECO:0000313" key="2">
    <source>
        <dbReference type="EMBL" id="MCP2371629.1"/>
    </source>
</evidence>
<keyword evidence="3" id="KW-1185">Reference proteome</keyword>
<dbReference type="AlphaFoldDB" id="A0A9X2H802"/>
<dbReference type="SUPFAM" id="SSF48452">
    <property type="entry name" value="TPR-like"/>
    <property type="match status" value="1"/>
</dbReference>
<dbReference type="EMBL" id="JAMZDY010000001">
    <property type="protein sequence ID" value="MCP2371629.1"/>
    <property type="molecule type" value="Genomic_DNA"/>
</dbReference>
<dbReference type="InterPro" id="IPR011990">
    <property type="entry name" value="TPR-like_helical_dom_sf"/>
</dbReference>
<feature type="compositionally biased region" description="Acidic residues" evidence="1">
    <location>
        <begin position="583"/>
        <end position="596"/>
    </location>
</feature>
<feature type="compositionally biased region" description="Basic and acidic residues" evidence="1">
    <location>
        <begin position="290"/>
        <end position="299"/>
    </location>
</feature>
<feature type="compositionally biased region" description="Basic and acidic residues" evidence="1">
    <location>
        <begin position="36"/>
        <end position="280"/>
    </location>
</feature>
<sequence length="613" mass="68377">MSDTNDDTNRGEQRSSAPRGDGRPQRSGRGANDGNAPRRSDDRDGKRPYEKRDGAPRSYGDRDNKRPYEKRDGQSRPYEKRDGAPRSYGDRDNKRPYEKRDGQSRPYEKRDGAPRSYGDRDNKRPYEKRDGQSRPYEKRDGAPRSYGDRDNKRPYEKRDGQSRPYEKRDGQSRPYEKRDGAPRSYGDRDNKRPYEKRDGQSRPYEKRDGAPRSYGDRDNKRPYEKRDGQSRPYGDRDNKRPYEKRDGAPRSYGDRDNKRPYGDRDSKRPYEKRDEGRRDSPGAANLAVRPRHDDPFIPDTIEARDLDKGARAELKTLSKENADWVARHLVAASLYLDDDPELAHQHAQSAGRRAGRVAVVRETLAITAYATGDFALALRELRTYRRISGSNDQLPLLVDSERGVGRPDRALEVGRAVDRSELPPAVQVGLAIAMSGARLDLDQAELALAELEIPQLDPDRAFSYSPALFSAYAEVLDELGRADEAAAWRARAARAEAALGGPELDLVEIYEVELEPELEVDRSPVAAEVANETVANDAVADADAVDAPAGDADAGEASTFDEGEASGSQHDDAEAAPETEVAAAEDDDLGDPGDVLEDDVRAVLAEGDDKGQA</sequence>
<organism evidence="2 3">
    <name type="scientific">Agromyces terreus</name>
    <dbReference type="NCBI Taxonomy" id="424795"/>
    <lineage>
        <taxon>Bacteria</taxon>
        <taxon>Bacillati</taxon>
        <taxon>Actinomycetota</taxon>
        <taxon>Actinomycetes</taxon>
        <taxon>Micrococcales</taxon>
        <taxon>Microbacteriaceae</taxon>
        <taxon>Agromyces</taxon>
    </lineage>
</organism>
<dbReference type="RefSeq" id="WP_253820922.1">
    <property type="nucleotide sequence ID" value="NZ_JAMZDY010000001.1"/>
</dbReference>
<dbReference type="Proteomes" id="UP001139722">
    <property type="component" value="Unassembled WGS sequence"/>
</dbReference>